<organism evidence="5 6">
    <name type="scientific">Aquimarina aggregata</name>
    <dbReference type="NCBI Taxonomy" id="1642818"/>
    <lineage>
        <taxon>Bacteria</taxon>
        <taxon>Pseudomonadati</taxon>
        <taxon>Bacteroidota</taxon>
        <taxon>Flavobacteriia</taxon>
        <taxon>Flavobacteriales</taxon>
        <taxon>Flavobacteriaceae</taxon>
        <taxon>Aquimarina</taxon>
    </lineage>
</organism>
<evidence type="ECO:0000313" key="5">
    <source>
        <dbReference type="EMBL" id="KZS41810.1"/>
    </source>
</evidence>
<accession>A0A163BUX4</accession>
<dbReference type="AlphaFoldDB" id="A0A163BUX4"/>
<dbReference type="STRING" id="1642818.AWE51_20665"/>
<evidence type="ECO:0000259" key="4">
    <source>
        <dbReference type="Pfam" id="PF13525"/>
    </source>
</evidence>
<keyword evidence="2" id="KW-0472">Membrane</keyword>
<comment type="caution">
    <text evidence="5">The sequence shown here is derived from an EMBL/GenBank/DDBJ whole genome shotgun (WGS) entry which is preliminary data.</text>
</comment>
<keyword evidence="3" id="KW-0998">Cell outer membrane</keyword>
<evidence type="ECO:0000256" key="1">
    <source>
        <dbReference type="ARBA" id="ARBA00022729"/>
    </source>
</evidence>
<keyword evidence="1" id="KW-0732">Signal</keyword>
<dbReference type="Pfam" id="PF13525">
    <property type="entry name" value="YfiO"/>
    <property type="match status" value="1"/>
</dbReference>
<dbReference type="NCBIfam" id="TIGR03302">
    <property type="entry name" value="OM_YfiO"/>
    <property type="match status" value="1"/>
</dbReference>
<dbReference type="Gene3D" id="1.25.40.10">
    <property type="entry name" value="Tetratricopeptide repeat domain"/>
    <property type="match status" value="1"/>
</dbReference>
<protein>
    <recommendedName>
        <fullName evidence="4">Outer membrane lipoprotein BamD-like domain-containing protein</fullName>
    </recommendedName>
</protein>
<keyword evidence="6" id="KW-1185">Reference proteome</keyword>
<evidence type="ECO:0000313" key="6">
    <source>
        <dbReference type="Proteomes" id="UP000076715"/>
    </source>
</evidence>
<sequence>MKRLFYLLIFVLFLGSCSEYQKVLKGENVGDKYKAAVKLYEDGKYTKALRLFEQVVPQYRGKPQAERVMYFYADTYYQLGDYYLAGYQFERFTKSFPKSDKRQEAAYKGAKSNYHLSPRFSLDQEETTKAIEKLQAYINTYPESENLKEANTLVAELREKKEKKAYKIAKQYHHREDYKVAIKAFDNYLIDYPGSAYREKVLYYKLESEYLLAVGSYADLVKERLETANGFYNNYKKYYKTEGEYIEKADELGEDIKTRLEQYK</sequence>
<dbReference type="InterPro" id="IPR011990">
    <property type="entry name" value="TPR-like_helical_dom_sf"/>
</dbReference>
<dbReference type="EMBL" id="LQRT01000003">
    <property type="protein sequence ID" value="KZS41810.1"/>
    <property type="molecule type" value="Genomic_DNA"/>
</dbReference>
<dbReference type="PROSITE" id="PS51257">
    <property type="entry name" value="PROKAR_LIPOPROTEIN"/>
    <property type="match status" value="1"/>
</dbReference>
<reference evidence="5 6" key="1">
    <citation type="submission" date="2016-01" db="EMBL/GenBank/DDBJ databases">
        <title>The draft genome sequence of Aquimarina sp. RZW4-3-2.</title>
        <authorList>
            <person name="Wang Y."/>
        </authorList>
    </citation>
    <scope>NUCLEOTIDE SEQUENCE [LARGE SCALE GENOMIC DNA]</scope>
    <source>
        <strain evidence="5 6">RZW4-3-2</strain>
    </source>
</reference>
<dbReference type="InterPro" id="IPR017689">
    <property type="entry name" value="BamD"/>
</dbReference>
<gene>
    <name evidence="5" type="ORF">AWE51_20665</name>
</gene>
<proteinExistence type="predicted"/>
<feature type="domain" description="Outer membrane lipoprotein BamD-like" evidence="4">
    <location>
        <begin position="32"/>
        <end position="215"/>
    </location>
</feature>
<dbReference type="SUPFAM" id="SSF48452">
    <property type="entry name" value="TPR-like"/>
    <property type="match status" value="1"/>
</dbReference>
<dbReference type="OrthoDB" id="9770761at2"/>
<name>A0A163BUX4_9FLAO</name>
<dbReference type="InterPro" id="IPR039565">
    <property type="entry name" value="BamD-like"/>
</dbReference>
<evidence type="ECO:0000256" key="3">
    <source>
        <dbReference type="ARBA" id="ARBA00023237"/>
    </source>
</evidence>
<dbReference type="Proteomes" id="UP000076715">
    <property type="component" value="Unassembled WGS sequence"/>
</dbReference>
<dbReference type="RefSeq" id="WP_066311669.1">
    <property type="nucleotide sequence ID" value="NZ_LQRT01000003.1"/>
</dbReference>
<evidence type="ECO:0000256" key="2">
    <source>
        <dbReference type="ARBA" id="ARBA00023136"/>
    </source>
</evidence>